<gene>
    <name evidence="2" type="ORF">E1269_10820</name>
</gene>
<dbReference type="Gene3D" id="1.10.3300.10">
    <property type="entry name" value="Jann2411-like domain"/>
    <property type="match status" value="1"/>
</dbReference>
<reference evidence="2 3" key="1">
    <citation type="submission" date="2019-03" db="EMBL/GenBank/DDBJ databases">
        <title>Draft genome sequences of novel Actinobacteria.</title>
        <authorList>
            <person name="Sahin N."/>
            <person name="Ay H."/>
            <person name="Saygin H."/>
        </authorList>
    </citation>
    <scope>NUCLEOTIDE SEQUENCE [LARGE SCALE GENOMIC DNA]</scope>
    <source>
        <strain evidence="2 3">5K138</strain>
    </source>
</reference>
<dbReference type="Proteomes" id="UP000294739">
    <property type="component" value="Unassembled WGS sequence"/>
</dbReference>
<evidence type="ECO:0000313" key="2">
    <source>
        <dbReference type="EMBL" id="TDE10964.1"/>
    </source>
</evidence>
<accession>A0A4R5DGK2</accession>
<dbReference type="InterPro" id="IPR023286">
    <property type="entry name" value="ABATE_dom_sf"/>
</dbReference>
<keyword evidence="3" id="KW-1185">Reference proteome</keyword>
<evidence type="ECO:0000259" key="1">
    <source>
        <dbReference type="Pfam" id="PF11706"/>
    </source>
</evidence>
<evidence type="ECO:0000313" key="3">
    <source>
        <dbReference type="Proteomes" id="UP000294739"/>
    </source>
</evidence>
<dbReference type="InParanoid" id="A0A4R5DGK2"/>
<organism evidence="2 3">
    <name type="scientific">Jiangella asiatica</name>
    <dbReference type="NCBI Taxonomy" id="2530372"/>
    <lineage>
        <taxon>Bacteria</taxon>
        <taxon>Bacillati</taxon>
        <taxon>Actinomycetota</taxon>
        <taxon>Actinomycetes</taxon>
        <taxon>Jiangellales</taxon>
        <taxon>Jiangellaceae</taxon>
        <taxon>Jiangella</taxon>
    </lineage>
</organism>
<dbReference type="OrthoDB" id="3632145at2"/>
<dbReference type="EMBL" id="SMKZ01000012">
    <property type="protein sequence ID" value="TDE10964.1"/>
    <property type="molecule type" value="Genomic_DNA"/>
</dbReference>
<dbReference type="RefSeq" id="WP_131894236.1">
    <property type="nucleotide sequence ID" value="NZ_SMKZ01000012.1"/>
</dbReference>
<dbReference type="InterPro" id="IPR010852">
    <property type="entry name" value="ABATE"/>
</dbReference>
<sequence>MVNVAQEAPAELEPVRTLLNSWLIPNDTREPDDRFDAYADDAEVAAGDRGTVRDLRDDLRAAVEGSTGTDAVANRWIDRLNLRPLVSDGEITYRHSAGRAGDVLAAVLTAVGSGRWARLKACPDCRWVFYDHTRNASKRWCLMTAGGPDGRSCGSIAKVRAYRDRQAAAAG</sequence>
<protein>
    <submittedName>
        <fullName evidence="2">CGNR zinc finger domain-containing protein</fullName>
    </submittedName>
</protein>
<comment type="caution">
    <text evidence="2">The sequence shown here is derived from an EMBL/GenBank/DDBJ whole genome shotgun (WGS) entry which is preliminary data.</text>
</comment>
<name>A0A4R5DGK2_9ACTN</name>
<dbReference type="Pfam" id="PF11706">
    <property type="entry name" value="zf-CGNR"/>
    <property type="match status" value="1"/>
</dbReference>
<dbReference type="PANTHER" id="PTHR35525">
    <property type="entry name" value="BLL6575 PROTEIN"/>
    <property type="match status" value="1"/>
</dbReference>
<dbReference type="SUPFAM" id="SSF160904">
    <property type="entry name" value="Jann2411-like"/>
    <property type="match status" value="1"/>
</dbReference>
<proteinExistence type="predicted"/>
<dbReference type="AlphaFoldDB" id="A0A4R5DGK2"/>
<dbReference type="PANTHER" id="PTHR35525:SF3">
    <property type="entry name" value="BLL6575 PROTEIN"/>
    <property type="match status" value="1"/>
</dbReference>
<dbReference type="InterPro" id="IPR021005">
    <property type="entry name" value="Znf_CGNR"/>
</dbReference>
<feature type="domain" description="Zinc finger CGNR" evidence="1">
    <location>
        <begin position="118"/>
        <end position="166"/>
    </location>
</feature>